<dbReference type="GO" id="GO:0005886">
    <property type="term" value="C:plasma membrane"/>
    <property type="evidence" value="ECO:0007669"/>
    <property type="project" value="TreeGrafter"/>
</dbReference>
<dbReference type="Pfam" id="PF02133">
    <property type="entry name" value="Transp_cyt_pur"/>
    <property type="match status" value="1"/>
</dbReference>
<protein>
    <recommendedName>
        <fullName evidence="9">Uracil permease</fullName>
    </recommendedName>
</protein>
<dbReference type="PANTHER" id="PTHR30618:SF15">
    <property type="entry name" value="NICOTINAMIDE RIBOSIDE TRANSPORTER 1-RELATED"/>
    <property type="match status" value="1"/>
</dbReference>
<feature type="transmembrane region" description="Helical" evidence="6">
    <location>
        <begin position="279"/>
        <end position="305"/>
    </location>
</feature>
<dbReference type="GeneID" id="43584046"/>
<gene>
    <name evidence="7" type="ORF">SAPINGB_P005232</name>
</gene>
<evidence type="ECO:0000313" key="7">
    <source>
        <dbReference type="EMBL" id="VVT56720.1"/>
    </source>
</evidence>
<feature type="transmembrane region" description="Helical" evidence="6">
    <location>
        <begin position="78"/>
        <end position="97"/>
    </location>
</feature>
<evidence type="ECO:0000256" key="1">
    <source>
        <dbReference type="ARBA" id="ARBA00004141"/>
    </source>
</evidence>
<dbReference type="Gene3D" id="1.10.4160.10">
    <property type="entry name" value="Hydantoin permease"/>
    <property type="match status" value="1"/>
</dbReference>
<evidence type="ECO:0000256" key="3">
    <source>
        <dbReference type="ARBA" id="ARBA00022692"/>
    </source>
</evidence>
<keyword evidence="4 6" id="KW-1133">Transmembrane helix</keyword>
<name>A0A5E8C1B0_9ASCO</name>
<feature type="transmembrane region" description="Helical" evidence="6">
    <location>
        <begin position="51"/>
        <end position="72"/>
    </location>
</feature>
<dbReference type="CDD" id="cd11482">
    <property type="entry name" value="SLC-NCS1sbd_NRT1-like"/>
    <property type="match status" value="1"/>
</dbReference>
<dbReference type="Proteomes" id="UP000398389">
    <property type="component" value="Unassembled WGS sequence"/>
</dbReference>
<feature type="transmembrane region" description="Helical" evidence="6">
    <location>
        <begin position="144"/>
        <end position="163"/>
    </location>
</feature>
<comment type="subcellular location">
    <subcellularLocation>
        <location evidence="1">Membrane</location>
        <topology evidence="1">Multi-pass membrane protein</topology>
    </subcellularLocation>
</comment>
<feature type="transmembrane region" description="Helical" evidence="6">
    <location>
        <begin position="376"/>
        <end position="395"/>
    </location>
</feature>
<evidence type="ECO:0008006" key="9">
    <source>
        <dbReference type="Google" id="ProtNLM"/>
    </source>
</evidence>
<evidence type="ECO:0000256" key="2">
    <source>
        <dbReference type="ARBA" id="ARBA00008974"/>
    </source>
</evidence>
<dbReference type="InterPro" id="IPR001248">
    <property type="entry name" value="Pur-cyt_permease"/>
</dbReference>
<dbReference type="OrthoDB" id="2018619at2759"/>
<feature type="transmembrane region" description="Helical" evidence="6">
    <location>
        <begin position="175"/>
        <end position="193"/>
    </location>
</feature>
<dbReference type="GO" id="GO:0015205">
    <property type="term" value="F:nucleobase transmembrane transporter activity"/>
    <property type="evidence" value="ECO:0007669"/>
    <property type="project" value="TreeGrafter"/>
</dbReference>
<evidence type="ECO:0000313" key="8">
    <source>
        <dbReference type="Proteomes" id="UP000398389"/>
    </source>
</evidence>
<dbReference type="PANTHER" id="PTHR30618">
    <property type="entry name" value="NCS1 FAMILY PURINE/PYRIMIDINE TRANSPORTER"/>
    <property type="match status" value="1"/>
</dbReference>
<dbReference type="AlphaFoldDB" id="A0A5E8C1B0"/>
<keyword evidence="8" id="KW-1185">Reference proteome</keyword>
<organism evidence="7 8">
    <name type="scientific">Magnusiomyces paraingens</name>
    <dbReference type="NCBI Taxonomy" id="2606893"/>
    <lineage>
        <taxon>Eukaryota</taxon>
        <taxon>Fungi</taxon>
        <taxon>Dikarya</taxon>
        <taxon>Ascomycota</taxon>
        <taxon>Saccharomycotina</taxon>
        <taxon>Dipodascomycetes</taxon>
        <taxon>Dipodascales</taxon>
        <taxon>Dipodascaceae</taxon>
        <taxon>Magnusiomyces</taxon>
    </lineage>
</organism>
<evidence type="ECO:0000256" key="6">
    <source>
        <dbReference type="SAM" id="Phobius"/>
    </source>
</evidence>
<dbReference type="RefSeq" id="XP_031855837.1">
    <property type="nucleotide sequence ID" value="XM_031999946.1"/>
</dbReference>
<dbReference type="InterPro" id="IPR045225">
    <property type="entry name" value="Uracil/uridine/allantoin_perm"/>
</dbReference>
<keyword evidence="3 6" id="KW-0812">Transmembrane</keyword>
<reference evidence="7 8" key="1">
    <citation type="submission" date="2019-09" db="EMBL/GenBank/DDBJ databases">
        <authorList>
            <person name="Brejova B."/>
        </authorList>
    </citation>
    <scope>NUCLEOTIDE SEQUENCE [LARGE SCALE GENOMIC DNA]</scope>
</reference>
<accession>A0A5E8C1B0</accession>
<evidence type="ECO:0000256" key="4">
    <source>
        <dbReference type="ARBA" id="ARBA00022989"/>
    </source>
</evidence>
<dbReference type="EMBL" id="CABVLU010000004">
    <property type="protein sequence ID" value="VVT56720.1"/>
    <property type="molecule type" value="Genomic_DNA"/>
</dbReference>
<feature type="transmembrane region" description="Helical" evidence="6">
    <location>
        <begin position="461"/>
        <end position="479"/>
    </location>
</feature>
<feature type="transmembrane region" description="Helical" evidence="6">
    <location>
        <begin position="491"/>
        <end position="513"/>
    </location>
</feature>
<comment type="similarity">
    <text evidence="2">Belongs to the purine-cytosine permease (2.A.39) family.</text>
</comment>
<evidence type="ECO:0000256" key="5">
    <source>
        <dbReference type="ARBA" id="ARBA00023136"/>
    </source>
</evidence>
<keyword evidence="5 6" id="KW-0472">Membrane</keyword>
<feature type="transmembrane region" description="Helical" evidence="6">
    <location>
        <begin position="205"/>
        <end position="226"/>
    </location>
</feature>
<proteinExistence type="inferred from homology"/>
<sequence length="573" mass="62744">MVRNPIGLAVLRNAIRLPGVVDSGGVPNTPWINKDLIPLPPSRRTWNDWDFIGFWAVISLSISTWQACAALLETGLNIWQAMIACIVAKFLILLIAISHGYPGATWHIGYTVLSRATFGLWGSYLALFQRIVLCTVWYAVQSFTAAQCFSVFLSAIFPSFYHLRNTLPSSIPMDTKQLISFFLYHAVSVPLLLTPPERLKTPFKVVSAISAITILGTAVGSIVHAGGIDSKILAAMHTRTETIGYVFVKAVNTVINSHAVGLSNQPDFSRFVSKPGQQIWGQAVSIMILGNVVPLLGLLATAAAYKSFDSQLGSNLWNPPVILTCWLNESYSPKSRCATAFAALGFLISTMGLNTIDNGMSGGMDLAGVWPRYINIRKGTILIAIVSIAIQPWYILQSATIFLSVLSSYGLFLGPMIGVFTSDYFCVKKCNIKLSDLYYPRTSDNSGRSIYWYSHGINWRAYFAWVIGFLPGISGAASLNTNLTSKLPRQIVRLFSVSFIIGYFVAFFAHWGISKVFPPSGIGEHDALDVFGTFTEEEARALGVQPLPSAESEPDTVLQTVVADNEFKSLTVF</sequence>